<evidence type="ECO:0000256" key="19">
    <source>
        <dbReference type="SAM" id="Phobius"/>
    </source>
</evidence>
<dbReference type="Gene3D" id="1.20.120.160">
    <property type="entry name" value="HPT domain"/>
    <property type="match status" value="1"/>
</dbReference>
<keyword evidence="13 19" id="KW-0472">Membrane</keyword>
<dbReference type="EMBL" id="MDUX01000061">
    <property type="protein sequence ID" value="KAF7598154.1"/>
    <property type="molecule type" value="Genomic_DNA"/>
</dbReference>
<feature type="domain" description="PAS" evidence="22">
    <location>
        <begin position="232"/>
        <end position="276"/>
    </location>
</feature>
<dbReference type="InterPro" id="IPR004358">
    <property type="entry name" value="Sig_transdc_His_kin-like_C"/>
</dbReference>
<dbReference type="InterPro" id="IPR011006">
    <property type="entry name" value="CheY-like_superfamily"/>
</dbReference>
<dbReference type="Gene3D" id="3.30.565.10">
    <property type="entry name" value="Histidine kinase-like ATPase, C-terminal domain"/>
    <property type="match status" value="1"/>
</dbReference>
<dbReference type="GO" id="GO:0005886">
    <property type="term" value="C:plasma membrane"/>
    <property type="evidence" value="ECO:0007669"/>
    <property type="project" value="UniProtKB-SubCell"/>
</dbReference>
<dbReference type="Gene3D" id="3.40.50.2300">
    <property type="match status" value="1"/>
</dbReference>
<protein>
    <recommendedName>
        <fullName evidence="15">Virulence sensor protein BvgS</fullName>
        <ecNumber evidence="3">2.7.13.3</ecNumber>
    </recommendedName>
</protein>
<dbReference type="SMART" id="SM00091">
    <property type="entry name" value="PAS"/>
    <property type="match status" value="4"/>
</dbReference>
<keyword evidence="8 19" id="KW-0812">Transmembrane</keyword>
<feature type="region of interest" description="Disordered" evidence="18">
    <location>
        <begin position="1"/>
        <end position="25"/>
    </location>
</feature>
<dbReference type="SUPFAM" id="SSF52172">
    <property type="entry name" value="CheY-like"/>
    <property type="match status" value="1"/>
</dbReference>
<feature type="compositionally biased region" description="Basic and acidic residues" evidence="18">
    <location>
        <begin position="1"/>
        <end position="15"/>
    </location>
</feature>
<feature type="modified residue" description="4-aspartylphosphate" evidence="17">
    <location>
        <position position="931"/>
    </location>
</feature>
<dbReference type="CDD" id="cd17546">
    <property type="entry name" value="REC_hyHK_CKI1_RcsC-like"/>
    <property type="match status" value="1"/>
</dbReference>
<evidence type="ECO:0000313" key="26">
    <source>
        <dbReference type="Proteomes" id="UP000216107"/>
    </source>
</evidence>
<dbReference type="PROSITE" id="PS50109">
    <property type="entry name" value="HIS_KIN"/>
    <property type="match status" value="1"/>
</dbReference>
<keyword evidence="11 19" id="KW-1133">Transmembrane helix</keyword>
<feature type="modified residue" description="Phosphohistidine" evidence="16">
    <location>
        <position position="1062"/>
    </location>
</feature>
<dbReference type="InterPro" id="IPR036890">
    <property type="entry name" value="HATPase_C_sf"/>
</dbReference>
<dbReference type="InterPro" id="IPR003661">
    <property type="entry name" value="HisK_dim/P_dom"/>
</dbReference>
<evidence type="ECO:0000256" key="8">
    <source>
        <dbReference type="ARBA" id="ARBA00022692"/>
    </source>
</evidence>
<evidence type="ECO:0000256" key="5">
    <source>
        <dbReference type="ARBA" id="ARBA00022519"/>
    </source>
</evidence>
<feature type="domain" description="PAS" evidence="22">
    <location>
        <begin position="503"/>
        <end position="547"/>
    </location>
</feature>
<dbReference type="Gene3D" id="1.10.287.130">
    <property type="match status" value="1"/>
</dbReference>
<evidence type="ECO:0000256" key="4">
    <source>
        <dbReference type="ARBA" id="ARBA00022475"/>
    </source>
</evidence>
<dbReference type="PANTHER" id="PTHR43047">
    <property type="entry name" value="TWO-COMPONENT HISTIDINE PROTEIN KINASE"/>
    <property type="match status" value="1"/>
</dbReference>
<feature type="domain" description="Response regulatory" evidence="21">
    <location>
        <begin position="882"/>
        <end position="1004"/>
    </location>
</feature>
<name>A0A272EP02_9RHOO</name>
<dbReference type="OrthoDB" id="9804645at2"/>
<dbReference type="NCBIfam" id="TIGR00229">
    <property type="entry name" value="sensory_box"/>
    <property type="match status" value="2"/>
</dbReference>
<dbReference type="CDD" id="cd16922">
    <property type="entry name" value="HATPase_EvgS-ArcB-TorS-like"/>
    <property type="match status" value="1"/>
</dbReference>
<evidence type="ECO:0000256" key="13">
    <source>
        <dbReference type="ARBA" id="ARBA00023136"/>
    </source>
</evidence>
<dbReference type="InterPro" id="IPR036097">
    <property type="entry name" value="HisK_dim/P_sf"/>
</dbReference>
<dbReference type="InterPro" id="IPR013656">
    <property type="entry name" value="PAS_4"/>
</dbReference>
<evidence type="ECO:0000256" key="7">
    <source>
        <dbReference type="ARBA" id="ARBA00022679"/>
    </source>
</evidence>
<dbReference type="InterPro" id="IPR035965">
    <property type="entry name" value="PAS-like_dom_sf"/>
</dbReference>
<dbReference type="CDD" id="cd00130">
    <property type="entry name" value="PAS"/>
    <property type="match status" value="1"/>
</dbReference>
<proteinExistence type="predicted"/>
<dbReference type="InterPro" id="IPR003594">
    <property type="entry name" value="HATPase_dom"/>
</dbReference>
<evidence type="ECO:0000256" key="1">
    <source>
        <dbReference type="ARBA" id="ARBA00000085"/>
    </source>
</evidence>
<evidence type="ECO:0000256" key="3">
    <source>
        <dbReference type="ARBA" id="ARBA00012438"/>
    </source>
</evidence>
<comment type="subcellular location">
    <subcellularLocation>
        <location evidence="2">Cell inner membrane</location>
        <topology evidence="2">Multi-pass membrane protein</topology>
    </subcellularLocation>
</comment>
<keyword evidence="10" id="KW-0547">Nucleotide-binding</keyword>
<evidence type="ECO:0000256" key="6">
    <source>
        <dbReference type="ARBA" id="ARBA00022553"/>
    </source>
</evidence>
<evidence type="ECO:0000259" key="22">
    <source>
        <dbReference type="PROSITE" id="PS50112"/>
    </source>
</evidence>
<reference evidence="24 27" key="1">
    <citation type="submission" date="2016-08" db="EMBL/GenBank/DDBJ databases">
        <title>Candidatus Dactylopiibacterium carminicum genome sequence.</title>
        <authorList>
            <person name="Ramirez-Puebla S.T."/>
            <person name="Ormeno-Orrillo E."/>
            <person name="Vera-Ponce De Leon A."/>
            <person name="Luis L."/>
            <person name="Sanchez-Flores A."/>
            <person name="Monica R."/>
            <person name="Martinez-Romero E."/>
        </authorList>
    </citation>
    <scope>NUCLEOTIDE SEQUENCE [LARGE SCALE GENOMIC DNA]</scope>
    <source>
        <strain evidence="24">END1</strain>
    </source>
</reference>
<feature type="domain" description="PAS" evidence="22">
    <location>
        <begin position="96"/>
        <end position="144"/>
    </location>
</feature>
<evidence type="ECO:0000256" key="11">
    <source>
        <dbReference type="ARBA" id="ARBA00022989"/>
    </source>
</evidence>
<feature type="domain" description="PAS" evidence="22">
    <location>
        <begin position="366"/>
        <end position="410"/>
    </location>
</feature>
<keyword evidence="5" id="KW-0997">Cell inner membrane</keyword>
<evidence type="ECO:0000256" key="17">
    <source>
        <dbReference type="PROSITE-ProRule" id="PRU00169"/>
    </source>
</evidence>
<keyword evidence="9" id="KW-0418">Kinase</keyword>
<dbReference type="SUPFAM" id="SSF47384">
    <property type="entry name" value="Homodimeric domain of signal transducing histidine kinase"/>
    <property type="match status" value="1"/>
</dbReference>
<evidence type="ECO:0000256" key="10">
    <source>
        <dbReference type="ARBA" id="ARBA00022840"/>
    </source>
</evidence>
<evidence type="ECO:0000256" key="9">
    <source>
        <dbReference type="ARBA" id="ARBA00022777"/>
    </source>
</evidence>
<dbReference type="InterPro" id="IPR036641">
    <property type="entry name" value="HPT_dom_sf"/>
</dbReference>
<gene>
    <name evidence="24" type="ORF">BGI27_14840</name>
    <name evidence="25" type="ORF">CGU29_14325</name>
</gene>
<organism evidence="25 26">
    <name type="scientific">Candidatus Dactylopiibacterium carminicum</name>
    <dbReference type="NCBI Taxonomy" id="857335"/>
    <lineage>
        <taxon>Bacteria</taxon>
        <taxon>Pseudomonadati</taxon>
        <taxon>Pseudomonadota</taxon>
        <taxon>Betaproteobacteria</taxon>
        <taxon>Rhodocyclales</taxon>
        <taxon>Rhodocyclaceae</taxon>
        <taxon>Candidatus Dactylopiibacterium</taxon>
    </lineage>
</organism>
<keyword evidence="12" id="KW-0902">Two-component regulatory system</keyword>
<keyword evidence="10" id="KW-0067">ATP-binding</keyword>
<evidence type="ECO:0000313" key="25">
    <source>
        <dbReference type="EMBL" id="PAS91829.1"/>
    </source>
</evidence>
<keyword evidence="4" id="KW-1003">Cell membrane</keyword>
<dbReference type="InterPro" id="IPR005467">
    <property type="entry name" value="His_kinase_dom"/>
</dbReference>
<dbReference type="PANTHER" id="PTHR43047:SF78">
    <property type="entry name" value="SENSORY_REGULATORY PROTEIN RPFC"/>
    <property type="match status" value="1"/>
</dbReference>
<dbReference type="Proteomes" id="UP000623509">
    <property type="component" value="Unassembled WGS sequence"/>
</dbReference>
<dbReference type="PROSITE" id="PS50894">
    <property type="entry name" value="HPT"/>
    <property type="match status" value="1"/>
</dbReference>
<dbReference type="AlphaFoldDB" id="A0A272EP02"/>
<dbReference type="FunFam" id="3.30.565.10:FF:000010">
    <property type="entry name" value="Sensor histidine kinase RcsC"/>
    <property type="match status" value="1"/>
</dbReference>
<dbReference type="SUPFAM" id="SSF47226">
    <property type="entry name" value="Histidine-containing phosphotransfer domain, HPT domain"/>
    <property type="match status" value="1"/>
</dbReference>
<feature type="domain" description="Histidine kinase" evidence="20">
    <location>
        <begin position="639"/>
        <end position="861"/>
    </location>
</feature>
<dbReference type="PROSITE" id="PS50110">
    <property type="entry name" value="RESPONSE_REGULATORY"/>
    <property type="match status" value="1"/>
</dbReference>
<dbReference type="Pfam" id="PF00512">
    <property type="entry name" value="HisKA"/>
    <property type="match status" value="1"/>
</dbReference>
<evidence type="ECO:0000313" key="27">
    <source>
        <dbReference type="Proteomes" id="UP000623509"/>
    </source>
</evidence>
<keyword evidence="7" id="KW-0808">Transferase</keyword>
<feature type="transmembrane region" description="Helical" evidence="19">
    <location>
        <begin position="35"/>
        <end position="58"/>
    </location>
</feature>
<dbReference type="SMART" id="SM00387">
    <property type="entry name" value="HATPase_c"/>
    <property type="match status" value="1"/>
</dbReference>
<evidence type="ECO:0000259" key="20">
    <source>
        <dbReference type="PROSITE" id="PS50109"/>
    </source>
</evidence>
<evidence type="ECO:0000259" key="23">
    <source>
        <dbReference type="PROSITE" id="PS50894"/>
    </source>
</evidence>
<evidence type="ECO:0000256" key="16">
    <source>
        <dbReference type="PROSITE-ProRule" id="PRU00110"/>
    </source>
</evidence>
<keyword evidence="6 17" id="KW-0597">Phosphoprotein</keyword>
<dbReference type="GO" id="GO:0000155">
    <property type="term" value="F:phosphorelay sensor kinase activity"/>
    <property type="evidence" value="ECO:0007669"/>
    <property type="project" value="InterPro"/>
</dbReference>
<dbReference type="Pfam" id="PF01627">
    <property type="entry name" value="Hpt"/>
    <property type="match status" value="1"/>
</dbReference>
<dbReference type="SUPFAM" id="SSF55874">
    <property type="entry name" value="ATPase domain of HSP90 chaperone/DNA topoisomerase II/histidine kinase"/>
    <property type="match status" value="1"/>
</dbReference>
<dbReference type="PROSITE" id="PS50112">
    <property type="entry name" value="PAS"/>
    <property type="match status" value="4"/>
</dbReference>
<keyword evidence="27" id="KW-1185">Reference proteome</keyword>
<sequence>MKNHQDSRPRADKPRAMNSSSQMCGHQVHNATKPILAWVIWAGLCSILLLLIAPPLWLAVPASTLACLLPGLYLLRGQIQAAVRAETKADEAQAASDAFLQRMLDVIPHPVYVKDAESHYVLVNEAFARDKGVSRETLIGTNGIPERYQAAAQLQREEDEAVIGGSALRKEEHKTHLVTGKPVYRIIAKGSCPDRFGAPVIVGSHFDITELREAQNQLAASLDRERAMRDRMHDFTQRLIDVIPGPVFVRDPDGYYLMVNDAFSREYGSTREKLLGTRAYNTEATTARVREEDDRLLAGETVLKEEHLPHFETGAERFRIISKQACEDAEGNTVIIGAHFDITPWRQAERRLQAALAREQTLHEATLLYIQRILDLLPDPVYVKSAEGRYLLANAAFARERGVLRETIIGLTAHELGNDAVASDTSEAEDRLVLGGEDIYKEQHTRHPTSNEEVFRIVFKRRSSDPRGAPVIVGAHLDLTRWKIAERELTDALARETALRERVQTFMQRLIDVIPQPVYVKDQHSRFTMVNEAFAADLQRQPDELIGLGPEQIEHDQTQIVRVLEEDHRVLSGEIILKEEKRRHSITGRETYRLISKRSSLDAEGLPVIVGANFNITSWREAEIRAERASEAKSDFLASMSHEIRTPLSGVIGMLRTTLRREPLGKPAREKLSICATNAEHLLAIINDILDFSKIESGQLSLEEIDFDPRSLVREALLVSQEQARAAGLRFEVLFGDHLPRALRGDPTRLRQILLNLVGNALKFTERGSISVTMDASPAEGKLYLLRCEVRDTGIGIPAEARSRIFEQFQQADSSTTRKYGGTGLGLAICRQLVEAMSGEIGVESELGRGSSFQFSVPLQAGALEPYQETGQAVRPHSRHLKILCAEDAPTNQMVIRELLEEMGHRIDIVENGFDAIVALAKRDYDLVLMDGRMPRMDGVAATRAIRAGGLPEIRVRNPAILIVALTANAGKEDRQAYLNAGMNDFLTKPVDEQRLHALISQTIREQDDAEASTGKPAGSSQKRLFQLRMRQVFDAEIPSHIETVERLMSVDDAEALAREFHSIRGGACYTGDEDVFNLSGELEALADSRDSALPARWQALKEFLLGLPASRTQGDS</sequence>
<dbReference type="Gene3D" id="3.30.450.20">
    <property type="entry name" value="PAS domain"/>
    <property type="match status" value="4"/>
</dbReference>
<evidence type="ECO:0000259" key="21">
    <source>
        <dbReference type="PROSITE" id="PS50110"/>
    </source>
</evidence>
<feature type="domain" description="HPt" evidence="23">
    <location>
        <begin position="1023"/>
        <end position="1117"/>
    </location>
</feature>
<dbReference type="EC" id="2.7.13.3" evidence="3"/>
<dbReference type="PRINTS" id="PR00344">
    <property type="entry name" value="BCTRLSENSOR"/>
</dbReference>
<reference evidence="25 26" key="2">
    <citation type="submission" date="2017-07" db="EMBL/GenBank/DDBJ databases">
        <title>Candidatus Dactylopiibacterium carminicum, a nitrogen-fixing symbiont of the cochineal insect Dactylopius coccus and Dactylopius opuntiae (Hemiptera: Coccoidea: Dactylopiidae).</title>
        <authorList>
            <person name="Vera A."/>
        </authorList>
    </citation>
    <scope>NUCLEOTIDE SEQUENCE [LARGE SCALE GENOMIC DNA]</scope>
    <source>
        <strain evidence="25 26">NFDCM</strain>
    </source>
</reference>
<accession>A0A272EP02</accession>
<evidence type="ECO:0000256" key="18">
    <source>
        <dbReference type="SAM" id="MobiDB-lite"/>
    </source>
</evidence>
<dbReference type="Proteomes" id="UP000216107">
    <property type="component" value="Unassembled WGS sequence"/>
</dbReference>
<dbReference type="InterPro" id="IPR000014">
    <property type="entry name" value="PAS"/>
</dbReference>
<evidence type="ECO:0000256" key="12">
    <source>
        <dbReference type="ARBA" id="ARBA00023012"/>
    </source>
</evidence>
<dbReference type="InterPro" id="IPR001789">
    <property type="entry name" value="Sig_transdc_resp-reg_receiver"/>
</dbReference>
<dbReference type="Pfam" id="PF08448">
    <property type="entry name" value="PAS_4"/>
    <property type="match status" value="3"/>
</dbReference>
<dbReference type="Pfam" id="PF00072">
    <property type="entry name" value="Response_reg"/>
    <property type="match status" value="1"/>
</dbReference>
<evidence type="ECO:0000313" key="24">
    <source>
        <dbReference type="EMBL" id="KAF7598154.1"/>
    </source>
</evidence>
<comment type="function">
    <text evidence="14">Member of the two-component regulatory system BvgS/BvgA. Phosphorylates BvgA via a four-step phosphorelay in response to environmental signals.</text>
</comment>
<evidence type="ECO:0000256" key="2">
    <source>
        <dbReference type="ARBA" id="ARBA00004429"/>
    </source>
</evidence>
<comment type="catalytic activity">
    <reaction evidence="1">
        <text>ATP + protein L-histidine = ADP + protein N-phospho-L-histidine.</text>
        <dbReference type="EC" id="2.7.13.3"/>
    </reaction>
</comment>
<dbReference type="InterPro" id="IPR008207">
    <property type="entry name" value="Sig_transdc_His_kin_Hpt_dom"/>
</dbReference>
<dbReference type="Pfam" id="PF02518">
    <property type="entry name" value="HATPase_c"/>
    <property type="match status" value="1"/>
</dbReference>
<dbReference type="CDD" id="cd00082">
    <property type="entry name" value="HisKA"/>
    <property type="match status" value="1"/>
</dbReference>
<dbReference type="SMART" id="SM00448">
    <property type="entry name" value="REC"/>
    <property type="match status" value="1"/>
</dbReference>
<evidence type="ECO:0000256" key="15">
    <source>
        <dbReference type="ARBA" id="ARBA00070152"/>
    </source>
</evidence>
<dbReference type="EMBL" id="NMRN01000058">
    <property type="protein sequence ID" value="PAS91829.1"/>
    <property type="molecule type" value="Genomic_DNA"/>
</dbReference>
<dbReference type="SUPFAM" id="SSF55785">
    <property type="entry name" value="PYP-like sensor domain (PAS domain)"/>
    <property type="match status" value="4"/>
</dbReference>
<dbReference type="SMART" id="SM00388">
    <property type="entry name" value="HisKA"/>
    <property type="match status" value="1"/>
</dbReference>
<evidence type="ECO:0000256" key="14">
    <source>
        <dbReference type="ARBA" id="ARBA00058004"/>
    </source>
</evidence>
<comment type="caution">
    <text evidence="25">The sequence shown here is derived from an EMBL/GenBank/DDBJ whole genome shotgun (WGS) entry which is preliminary data.</text>
</comment>